<proteinExistence type="predicted"/>
<dbReference type="EMBL" id="JAWDIQ010000002">
    <property type="protein sequence ID" value="MDY0409040.1"/>
    <property type="molecule type" value="Genomic_DNA"/>
</dbReference>
<feature type="transmembrane region" description="Helical" evidence="1">
    <location>
        <begin position="77"/>
        <end position="100"/>
    </location>
</feature>
<comment type="caution">
    <text evidence="2">The sequence shown here is derived from an EMBL/GenBank/DDBJ whole genome shotgun (WGS) entry which is preliminary data.</text>
</comment>
<dbReference type="RefSeq" id="WP_320379861.1">
    <property type="nucleotide sequence ID" value="NZ_JAWDIQ010000002.1"/>
</dbReference>
<dbReference type="Pfam" id="PF13346">
    <property type="entry name" value="ABC2_membrane_5"/>
    <property type="match status" value="1"/>
</dbReference>
<gene>
    <name evidence="2" type="ORF">RWD45_11295</name>
</gene>
<dbReference type="Proteomes" id="UP001275315">
    <property type="component" value="Unassembled WGS sequence"/>
</dbReference>
<keyword evidence="1" id="KW-0472">Membrane</keyword>
<sequence>MLQSIKADVMLNSPLQYLLVFFLVGITYFLTSTPSFILIFAISSFIITLFYYDRKKHTESFFVSLPQSKLAIVASRYVSFFLISLSLIIFQTGLGHLFYFFDYQAIYVYGWKDVCILLSMSVSIAAIIIPIYFAIRSFLFSTVVVIVLFFIGFYAFLEMSTYAQPIDGFIQLNNLEPSIIILHYIPTHPILILSSVNIILLIASIYLSNWLFTRKDIR</sequence>
<reference evidence="2 3" key="1">
    <citation type="submission" date="2023-10" db="EMBL/GenBank/DDBJ databases">
        <title>Virgibacillus soli CC-YMP-6 genome.</title>
        <authorList>
            <person name="Miliotis G."/>
            <person name="Sengupta P."/>
            <person name="Hameed A."/>
            <person name="Chuvochina M."/>
            <person name="Mcdonagh F."/>
            <person name="Simpson A.C."/>
            <person name="Singh N.K."/>
            <person name="Rekha P.D."/>
            <person name="Raman K."/>
            <person name="Hugenholtz P."/>
            <person name="Venkateswaran K."/>
        </authorList>
    </citation>
    <scope>NUCLEOTIDE SEQUENCE [LARGE SCALE GENOMIC DNA]</scope>
    <source>
        <strain evidence="2 3">CC-YMP-6</strain>
    </source>
</reference>
<keyword evidence="1" id="KW-0812">Transmembrane</keyword>
<feature type="transmembrane region" description="Helical" evidence="1">
    <location>
        <begin position="138"/>
        <end position="157"/>
    </location>
</feature>
<keyword evidence="3" id="KW-1185">Reference proteome</keyword>
<evidence type="ECO:0000313" key="3">
    <source>
        <dbReference type="Proteomes" id="UP001275315"/>
    </source>
</evidence>
<organism evidence="2 3">
    <name type="scientific">Paracerasibacillus soli</name>
    <dbReference type="NCBI Taxonomy" id="480284"/>
    <lineage>
        <taxon>Bacteria</taxon>
        <taxon>Bacillati</taxon>
        <taxon>Bacillota</taxon>
        <taxon>Bacilli</taxon>
        <taxon>Bacillales</taxon>
        <taxon>Bacillaceae</taxon>
        <taxon>Paracerasibacillus</taxon>
    </lineage>
</organism>
<feature type="transmembrane region" description="Helical" evidence="1">
    <location>
        <begin position="106"/>
        <end position="131"/>
    </location>
</feature>
<accession>A0ABU5CS24</accession>
<feature type="transmembrane region" description="Helical" evidence="1">
    <location>
        <begin position="36"/>
        <end position="52"/>
    </location>
</feature>
<keyword evidence="1" id="KW-1133">Transmembrane helix</keyword>
<feature type="transmembrane region" description="Helical" evidence="1">
    <location>
        <begin position="9"/>
        <end position="30"/>
    </location>
</feature>
<dbReference type="InterPro" id="IPR025699">
    <property type="entry name" value="ABC2_memb-like"/>
</dbReference>
<evidence type="ECO:0000256" key="1">
    <source>
        <dbReference type="SAM" id="Phobius"/>
    </source>
</evidence>
<feature type="transmembrane region" description="Helical" evidence="1">
    <location>
        <begin position="190"/>
        <end position="212"/>
    </location>
</feature>
<evidence type="ECO:0000313" key="2">
    <source>
        <dbReference type="EMBL" id="MDY0409040.1"/>
    </source>
</evidence>
<name>A0ABU5CS24_9BACI</name>
<protein>
    <submittedName>
        <fullName evidence="2">ABC-2 transporter permease</fullName>
    </submittedName>
</protein>